<dbReference type="Pfam" id="PF05208">
    <property type="entry name" value="ALG3"/>
    <property type="match status" value="1"/>
</dbReference>
<organism evidence="15 16">
    <name type="scientific">Taphrina deformans (strain PYCC 5710 / ATCC 11124 / CBS 356.35 / IMI 108563 / JCM 9778 / NBRC 8474)</name>
    <name type="common">Peach leaf curl fungus</name>
    <name type="synonym">Lalaria deformans</name>
    <dbReference type="NCBI Taxonomy" id="1097556"/>
    <lineage>
        <taxon>Eukaryota</taxon>
        <taxon>Fungi</taxon>
        <taxon>Dikarya</taxon>
        <taxon>Ascomycota</taxon>
        <taxon>Taphrinomycotina</taxon>
        <taxon>Taphrinomycetes</taxon>
        <taxon>Taphrinales</taxon>
        <taxon>Taphrinaceae</taxon>
        <taxon>Taphrina</taxon>
    </lineage>
</organism>
<feature type="transmembrane region" description="Helical" evidence="14">
    <location>
        <begin position="153"/>
        <end position="183"/>
    </location>
</feature>
<dbReference type="STRING" id="1097556.R4X949"/>
<feature type="transmembrane region" description="Helical" evidence="14">
    <location>
        <begin position="372"/>
        <end position="390"/>
    </location>
</feature>
<evidence type="ECO:0000256" key="12">
    <source>
        <dbReference type="ARBA" id="ARBA00049506"/>
    </source>
</evidence>
<keyword evidence="16" id="KW-1185">Reference proteome</keyword>
<evidence type="ECO:0000256" key="9">
    <source>
        <dbReference type="ARBA" id="ARBA00022989"/>
    </source>
</evidence>
<feature type="transmembrane region" description="Helical" evidence="14">
    <location>
        <begin position="331"/>
        <end position="352"/>
    </location>
</feature>
<evidence type="ECO:0000313" key="16">
    <source>
        <dbReference type="Proteomes" id="UP000013776"/>
    </source>
</evidence>
<dbReference type="eggNOG" id="KOG2762">
    <property type="taxonomic scope" value="Eukaryota"/>
</dbReference>
<evidence type="ECO:0000256" key="4">
    <source>
        <dbReference type="ARBA" id="ARBA00015561"/>
    </source>
</evidence>
<dbReference type="AlphaFoldDB" id="R4X949"/>
<evidence type="ECO:0000256" key="2">
    <source>
        <dbReference type="ARBA" id="ARBA00004922"/>
    </source>
</evidence>
<evidence type="ECO:0000256" key="1">
    <source>
        <dbReference type="ARBA" id="ARBA00004477"/>
    </source>
</evidence>
<dbReference type="Proteomes" id="UP000013776">
    <property type="component" value="Unassembled WGS sequence"/>
</dbReference>
<dbReference type="InterPro" id="IPR007873">
    <property type="entry name" value="Glycosyltransferase_ALG3"/>
</dbReference>
<dbReference type="PANTHER" id="PTHR12646">
    <property type="entry name" value="NOT56 - RELATED"/>
    <property type="match status" value="1"/>
</dbReference>
<evidence type="ECO:0000256" key="11">
    <source>
        <dbReference type="ARBA" id="ARBA00044743"/>
    </source>
</evidence>
<comment type="pathway">
    <text evidence="2 14">Protein modification; protein glycosylation.</text>
</comment>
<evidence type="ECO:0000313" key="15">
    <source>
        <dbReference type="EMBL" id="CCG82183.1"/>
    </source>
</evidence>
<feature type="transmembrane region" description="Helical" evidence="14">
    <location>
        <begin position="277"/>
        <end position="295"/>
    </location>
</feature>
<evidence type="ECO:0000256" key="14">
    <source>
        <dbReference type="RuleBase" id="RU364047"/>
    </source>
</evidence>
<feature type="transmembrane region" description="Helical" evidence="14">
    <location>
        <begin position="195"/>
        <end position="211"/>
    </location>
</feature>
<protein>
    <recommendedName>
        <fullName evidence="4 14">Dol-P-Man:Man(5)GlcNAc(2)-PP-Dol alpha-1,3-mannosyltransferase</fullName>
        <ecNumber evidence="3 14">2.4.1.258</ecNumber>
    </recommendedName>
    <alternativeName>
        <fullName evidence="14">Dol-P-Man-dependent alpha(1-3)-mannosyltransferase</fullName>
    </alternativeName>
</protein>
<feature type="transmembrane region" description="Helical" evidence="14">
    <location>
        <begin position="7"/>
        <end position="28"/>
    </location>
</feature>
<evidence type="ECO:0000256" key="7">
    <source>
        <dbReference type="ARBA" id="ARBA00022692"/>
    </source>
</evidence>
<evidence type="ECO:0000256" key="8">
    <source>
        <dbReference type="ARBA" id="ARBA00022824"/>
    </source>
</evidence>
<sequence>MISTRKASYGLLALDAILCALIILRVNYTEIDWTAYMQQVAQFLGGERDYGLIKGQTGPLVYPAGHVYLYSLLYYVTEGGRSIVTAQVIFAGLYLGTIGVTMATYRRVRAPLYIFPLLVLSKRMHSIFLLRLFNDGISAFLSAAMTYCFVRKWYLAATLLFTLSLSVKMNALLFFPGIVMILVQGGGVLSAVRHVVLIVQVQLVLALPFLLHDPRQYISRAFDLGRVFEYRWTVNWRFIDEPTFRSREFAAVLMAGHLATLLVFAGTRWNRPSRRSLVALAVTSVQTTLGVLFPTGRDRPMAEMTPAFILTTLSSANLIGILFARSAHYQFYAWFACSVPYLLHRSGLPVPLQLGLWTAQEVAWNVYPSTNASSAVVVAVPLVTLLAVWISSAKDVVGVVVTEESHNEAQKRQARRARQLKQVRAGK</sequence>
<dbReference type="UniPathway" id="UPA00378"/>
<dbReference type="PANTHER" id="PTHR12646:SF0">
    <property type="entry name" value="DOL-P-MAN:MAN(5)GLCNAC(2)-PP-DOL ALPHA-1,3-MANNOSYLTRANSFERASE"/>
    <property type="match status" value="1"/>
</dbReference>
<dbReference type="GO" id="GO:0005789">
    <property type="term" value="C:endoplasmic reticulum membrane"/>
    <property type="evidence" value="ECO:0007669"/>
    <property type="project" value="UniProtKB-SubCell"/>
</dbReference>
<feature type="transmembrane region" description="Helical" evidence="14">
    <location>
        <begin position="83"/>
        <end position="105"/>
    </location>
</feature>
<keyword evidence="7 14" id="KW-0812">Transmembrane</keyword>
<comment type="function">
    <text evidence="11 14">Dol-P-Man:Man(5)GlcNAc(2)-PP-Dol alpha-1,3-mannosyltransferase that operates in the biosynthetic pathway of dolichol-linked oligosaccharides, the glycan precursors employed in protein asparagine (N)-glycosylation. The assembly of dolichol-linked oligosaccharides begins on the cytosolic side of the endoplasmic reticulum membrane and finishes in its lumen. The sequential addition of sugars to dolichol pyrophosphate produces dolichol-linked oligosaccharides containing fourteen sugars, including two GlcNAcs, nine mannoses and three glucoses. Once assembled, the oligosaccharide is transferred from the lipid to nascent proteins by oligosaccharyltransferases. In the lumen of the endoplasmic reticulum, adds the first dolichyl beta-D-mannosyl phosphate derived mannose in an alpha-1,3 linkage to Man(5)GlcNAc(2)-PP-dolichol to produce Man(6)GlcNAc(2)-PP-dolichol.</text>
</comment>
<reference evidence="15 16" key="1">
    <citation type="journal article" date="2013" name="MBio">
        <title>Genome sequencing of the plant pathogen Taphrina deformans, the causal agent of peach leaf curl.</title>
        <authorList>
            <person name="Cisse O.H."/>
            <person name="Almeida J.M.G.C.F."/>
            <person name="Fonseca A."/>
            <person name="Kumar A.A."/>
            <person name="Salojaervi J."/>
            <person name="Overmyer K."/>
            <person name="Hauser P.M."/>
            <person name="Pagni M."/>
        </authorList>
    </citation>
    <scope>NUCLEOTIDE SEQUENCE [LARGE SCALE GENOMIC DNA]</scope>
    <source>
        <strain evidence="16">PYCC 5710 / ATCC 11124 / CBS 356.35 / IMI 108563 / JCM 9778 / NBRC 8474</strain>
    </source>
</reference>
<gene>
    <name evidence="15" type="ORF">TAPDE_002131</name>
</gene>
<evidence type="ECO:0000256" key="3">
    <source>
        <dbReference type="ARBA" id="ARBA00011964"/>
    </source>
</evidence>
<dbReference type="OrthoDB" id="20028at2759"/>
<comment type="catalytic activity">
    <reaction evidence="12 14">
        <text>an alpha-D-Man-(1-&gt;2)-alpha-D-Man-(1-&gt;2)-alpha-D-Man-(1-&gt;3)-[alpha-D-Man-(1-&gt;6)]-beta-D-Man-(1-&gt;4)-beta-D-GlcNAc-(1-&gt;4)-alpha-D-GlcNAc-diphospho-di-trans,poly-cis-dolichol + a di-trans,poly-cis-dolichyl beta-D-mannosyl phosphate = an alpha-D-Man-(1-&gt;2)-alpha-D-Man-(1-&gt;2)-alpha-D-Man-(1-&gt;3)-[alpha-D-Man-(1-&gt;3)-alpha-D-Man-(1-&gt;6)]-beta-D-Man-(1-&gt;4)-beta-D-GlcNAc-(1-&gt;4)-alpha-D-GlcNAc-diphospho-di-trans,poly-cis-dolichol + a di-trans,poly-cis-dolichyl phosphate + H(+)</text>
        <dbReference type="Rhea" id="RHEA:29527"/>
        <dbReference type="Rhea" id="RHEA-COMP:19498"/>
        <dbReference type="Rhea" id="RHEA-COMP:19501"/>
        <dbReference type="Rhea" id="RHEA-COMP:19516"/>
        <dbReference type="Rhea" id="RHEA-COMP:19517"/>
        <dbReference type="ChEBI" id="CHEBI:15378"/>
        <dbReference type="ChEBI" id="CHEBI:57683"/>
        <dbReference type="ChEBI" id="CHEBI:58211"/>
        <dbReference type="ChEBI" id="CHEBI:132515"/>
        <dbReference type="ChEBI" id="CHEBI:132516"/>
        <dbReference type="EC" id="2.4.1.258"/>
    </reaction>
    <physiologicalReaction direction="left-to-right" evidence="12 14">
        <dbReference type="Rhea" id="RHEA:29528"/>
    </physiologicalReaction>
</comment>
<feature type="transmembrane region" description="Helical" evidence="14">
    <location>
        <begin position="307"/>
        <end position="324"/>
    </location>
</feature>
<keyword evidence="9 14" id="KW-1133">Transmembrane helix</keyword>
<keyword evidence="10 14" id="KW-0472">Membrane</keyword>
<comment type="caution">
    <text evidence="15">The sequence shown here is derived from an EMBL/GenBank/DDBJ whole genome shotgun (WGS) entry which is preliminary data.</text>
</comment>
<evidence type="ECO:0000256" key="5">
    <source>
        <dbReference type="ARBA" id="ARBA00022676"/>
    </source>
</evidence>
<proteinExistence type="inferred from homology"/>
<comment type="similarity">
    <text evidence="13">Belongs to the glycosyltransferase ALG3 family.</text>
</comment>
<name>R4X949_TAPDE</name>
<dbReference type="VEuPathDB" id="FungiDB:TAPDE_002131"/>
<dbReference type="EMBL" id="CAHR02000072">
    <property type="protein sequence ID" value="CCG82183.1"/>
    <property type="molecule type" value="Genomic_DNA"/>
</dbReference>
<dbReference type="GO" id="GO:0052925">
    <property type="term" value="F:dol-P-Man:Man(5)GlcNAc(2)-PP-Dol alpha-1,3-mannosyltransferase activity"/>
    <property type="evidence" value="ECO:0007669"/>
    <property type="project" value="UniProtKB-EC"/>
</dbReference>
<accession>R4X949</accession>
<comment type="subcellular location">
    <subcellularLocation>
        <location evidence="1 14">Endoplasmic reticulum membrane</location>
        <topology evidence="1 14">Multi-pass membrane protein</topology>
    </subcellularLocation>
</comment>
<evidence type="ECO:0000256" key="6">
    <source>
        <dbReference type="ARBA" id="ARBA00022679"/>
    </source>
</evidence>
<dbReference type="EC" id="2.4.1.258" evidence="3 14"/>
<keyword evidence="6 14" id="KW-0808">Transferase</keyword>
<keyword evidence="8 14" id="KW-0256">Endoplasmic reticulum</keyword>
<keyword evidence="5 14" id="KW-0328">Glycosyltransferase</keyword>
<evidence type="ECO:0000256" key="13">
    <source>
        <dbReference type="ARBA" id="ARBA00093457"/>
    </source>
</evidence>
<evidence type="ECO:0000256" key="10">
    <source>
        <dbReference type="ARBA" id="ARBA00023136"/>
    </source>
</evidence>